<protein>
    <recommendedName>
        <fullName evidence="1">DUF6604 domain-containing protein</fullName>
    </recommendedName>
</protein>
<name>A0AAJ0D5I2_9PEZI</name>
<comment type="caution">
    <text evidence="2">The sequence shown here is derived from an EMBL/GenBank/DDBJ whole genome shotgun (WGS) entry which is preliminary data.</text>
</comment>
<dbReference type="Proteomes" id="UP001271007">
    <property type="component" value="Unassembled WGS sequence"/>
</dbReference>
<feature type="domain" description="DUF6604" evidence="1">
    <location>
        <begin position="12"/>
        <end position="128"/>
    </location>
</feature>
<dbReference type="EMBL" id="JAWDJX010000096">
    <property type="protein sequence ID" value="KAK3046389.1"/>
    <property type="molecule type" value="Genomic_DNA"/>
</dbReference>
<dbReference type="InterPro" id="IPR046539">
    <property type="entry name" value="DUF6604"/>
</dbReference>
<gene>
    <name evidence="2" type="ORF">LTR09_012133</name>
</gene>
<dbReference type="PANTHER" id="PTHR38795:SF1">
    <property type="entry name" value="DUF6604 DOMAIN-CONTAINING PROTEIN"/>
    <property type="match status" value="1"/>
</dbReference>
<dbReference type="PANTHER" id="PTHR38795">
    <property type="entry name" value="DUF6604 DOMAIN-CONTAINING PROTEIN"/>
    <property type="match status" value="1"/>
</dbReference>
<dbReference type="AlphaFoldDB" id="A0AAJ0D5I2"/>
<dbReference type="Pfam" id="PF20253">
    <property type="entry name" value="DUF6604"/>
    <property type="match status" value="2"/>
</dbReference>
<evidence type="ECO:0000259" key="1">
    <source>
        <dbReference type="Pfam" id="PF20253"/>
    </source>
</evidence>
<organism evidence="2 3">
    <name type="scientific">Extremus antarcticus</name>
    <dbReference type="NCBI Taxonomy" id="702011"/>
    <lineage>
        <taxon>Eukaryota</taxon>
        <taxon>Fungi</taxon>
        <taxon>Dikarya</taxon>
        <taxon>Ascomycota</taxon>
        <taxon>Pezizomycotina</taxon>
        <taxon>Dothideomycetes</taxon>
        <taxon>Dothideomycetidae</taxon>
        <taxon>Mycosphaerellales</taxon>
        <taxon>Extremaceae</taxon>
        <taxon>Extremus</taxon>
    </lineage>
</organism>
<sequence>MEAHQPDLTYVNYKVATGRLFEWLFDAASRCSIEVPEVKLKRNEIGPPKCHFMDAKDYSILATLLTTYTESGIRFPPALALVARQAIRLREVQAKKFPDTKLYRARNKAHQIFIEELRFVLRILESTTGDLDLGRLSFSTLCSTDIVPAVWPQNARRQISTPSVTLDGELGGSEFDKRLAICTFFEDMDAIRNSLSSTWEDYAAGRLCLTAAAVTTDTAFAIMKASCEEICGLVADASTWRALAMLFREVLGDSSEQEAEWLDWTCAKVAFRLMELCNNLRPGHLLVKNPERIDDYDATRDRSTWSIEEQDDEDTAILSELFEDIVVLSRMKIDLPAQDELTAGLRAMVDGNSFESMPMYVVFAAQMFLDIHHTLRGRISRAFESLQTTGRTVCDIVDEHFRHTSDQNKASIPLGNTESLKRIKVYAKDWIENDAIGAAVYRGTARRGTTKPFRLLQNHPVLCGLKILRIQMLLQDSGIELCNAFGSVLCLAHIYHAATQSGGLRQLWRDIDYIVTLHSSKRIFSGRAPTLAADYFDRFVAALNENQRTTYARMRPRGSAESRNAKRRTISLKVTSPVTDVFKPRYIQNSRANITPQNIIAMTSVVPKRMRTSDLSGETVRFLREMGAKRRHTTMELLRVVCEGVAAEEMHLLFDYVGLHRRGADFLRKVYEAFRPDLESFLGEMDVRYVSNLTLVTAGVFEIIKDVIRSLNEFEVDASKDMLGRLARVVADFLGEDESKGPGGESFWPARVLTNTILEAYWERSAQDDPSG</sequence>
<accession>A0AAJ0D5I2</accession>
<evidence type="ECO:0000313" key="3">
    <source>
        <dbReference type="Proteomes" id="UP001271007"/>
    </source>
</evidence>
<evidence type="ECO:0000313" key="2">
    <source>
        <dbReference type="EMBL" id="KAK3046389.1"/>
    </source>
</evidence>
<keyword evidence="3" id="KW-1185">Reference proteome</keyword>
<reference evidence="2" key="1">
    <citation type="submission" date="2023-04" db="EMBL/GenBank/DDBJ databases">
        <title>Black Yeasts Isolated from many extreme environments.</title>
        <authorList>
            <person name="Coleine C."/>
            <person name="Stajich J.E."/>
            <person name="Selbmann L."/>
        </authorList>
    </citation>
    <scope>NUCLEOTIDE SEQUENCE</scope>
    <source>
        <strain evidence="2">CCFEE 5312</strain>
    </source>
</reference>
<proteinExistence type="predicted"/>
<feature type="domain" description="DUF6604" evidence="1">
    <location>
        <begin position="173"/>
        <end position="230"/>
    </location>
</feature>